<keyword evidence="2" id="KW-1185">Reference proteome</keyword>
<dbReference type="InterPro" id="IPR029044">
    <property type="entry name" value="Nucleotide-diphossugar_trans"/>
</dbReference>
<reference evidence="1 2" key="1">
    <citation type="submission" date="2016-10" db="EMBL/GenBank/DDBJ databases">
        <authorList>
            <person name="de Groot N.N."/>
        </authorList>
    </citation>
    <scope>NUCLEOTIDE SEQUENCE [LARGE SCALE GENOMIC DNA]</scope>
    <source>
        <strain evidence="1 2">DSM 21039</strain>
    </source>
</reference>
<dbReference type="AlphaFoldDB" id="A0A1H7ZYC6"/>
<evidence type="ECO:0000313" key="1">
    <source>
        <dbReference type="EMBL" id="SEM62714.1"/>
    </source>
</evidence>
<evidence type="ECO:0008006" key="3">
    <source>
        <dbReference type="Google" id="ProtNLM"/>
    </source>
</evidence>
<gene>
    <name evidence="1" type="ORF">SAMN04488505_105228</name>
</gene>
<protein>
    <recommendedName>
        <fullName evidence="3">Glycosyl transferase family 8</fullName>
    </recommendedName>
</protein>
<dbReference type="STRING" id="573321.SAMN04488505_105228"/>
<dbReference type="Gene3D" id="3.90.550.10">
    <property type="entry name" value="Spore Coat Polysaccharide Biosynthesis Protein SpsA, Chain A"/>
    <property type="match status" value="1"/>
</dbReference>
<sequence>MQVAFTICSNNYLAQAKVLWLSLKEHQPDESFFIFLCDEKRPEIDYSSLADEVIPIADIEPGIQELALRYNIVELNTCVKPHVIEYLFRERKMEKVLYLDPDICVYSPLTHLYTILDTEDILLTPHIYTPIPIDGKKPAEHTFLNYGIYNLGFIGVSNREEAHRFISWWKEHTYKEGYIAAEQGIFVDQLPVNHAPLFFKNVHILQNRGANMAPWNLHERHLVRQAGKYVVNEKEALMFYHFSSFAVDKNELPLHHYDRFKLAARPDLQTLHAEYNDALKMAGYTFYQQFESSYSVMRKAYLKQQKKAQRPVRKILKKFFPG</sequence>
<proteinExistence type="predicted"/>
<dbReference type="EMBL" id="FOBB01000005">
    <property type="protein sequence ID" value="SEM62714.1"/>
    <property type="molecule type" value="Genomic_DNA"/>
</dbReference>
<dbReference type="Proteomes" id="UP000198984">
    <property type="component" value="Unassembled WGS sequence"/>
</dbReference>
<organism evidence="1 2">
    <name type="scientific">Chitinophaga rupis</name>
    <dbReference type="NCBI Taxonomy" id="573321"/>
    <lineage>
        <taxon>Bacteria</taxon>
        <taxon>Pseudomonadati</taxon>
        <taxon>Bacteroidota</taxon>
        <taxon>Chitinophagia</taxon>
        <taxon>Chitinophagales</taxon>
        <taxon>Chitinophagaceae</taxon>
        <taxon>Chitinophaga</taxon>
    </lineage>
</organism>
<dbReference type="SUPFAM" id="SSF53448">
    <property type="entry name" value="Nucleotide-diphospho-sugar transferases"/>
    <property type="match status" value="1"/>
</dbReference>
<name>A0A1H7ZYC6_9BACT</name>
<accession>A0A1H7ZYC6</accession>
<dbReference type="OrthoDB" id="186344at2"/>
<evidence type="ECO:0000313" key="2">
    <source>
        <dbReference type="Proteomes" id="UP000198984"/>
    </source>
</evidence>
<dbReference type="RefSeq" id="WP_089916572.1">
    <property type="nucleotide sequence ID" value="NZ_FOBB01000005.1"/>
</dbReference>